<dbReference type="Gene3D" id="3.20.20.330">
    <property type="entry name" value="Homocysteine-binding-like domain"/>
    <property type="match status" value="1"/>
</dbReference>
<evidence type="ECO:0000313" key="4">
    <source>
        <dbReference type="EMBL" id="VAX16674.1"/>
    </source>
</evidence>
<dbReference type="EMBL" id="UOGD01000058">
    <property type="protein sequence ID" value="VAX16674.1"/>
    <property type="molecule type" value="Genomic_DNA"/>
</dbReference>
<dbReference type="GO" id="GO:0008270">
    <property type="term" value="F:zinc ion binding"/>
    <property type="evidence" value="ECO:0007669"/>
    <property type="project" value="InterPro"/>
</dbReference>
<accession>A0A3B1BXY2</accession>
<evidence type="ECO:0000256" key="1">
    <source>
        <dbReference type="ARBA" id="ARBA00022603"/>
    </source>
</evidence>
<dbReference type="GO" id="GO:0008705">
    <property type="term" value="F:methionine synthase activity"/>
    <property type="evidence" value="ECO:0007669"/>
    <property type="project" value="UniProtKB-EC"/>
</dbReference>
<dbReference type="PANTHER" id="PTHR11103:SF18">
    <property type="entry name" value="SLR1189 PROTEIN"/>
    <property type="match status" value="1"/>
</dbReference>
<dbReference type="InterPro" id="IPR036589">
    <property type="entry name" value="HCY_dom_sf"/>
</dbReference>
<dbReference type="GO" id="GO:0032259">
    <property type="term" value="P:methylation"/>
    <property type="evidence" value="ECO:0007669"/>
    <property type="project" value="UniProtKB-KW"/>
</dbReference>
<name>A0A3B1BXY2_9ZZZZ</name>
<dbReference type="InterPro" id="IPR003726">
    <property type="entry name" value="HCY_dom"/>
</dbReference>
<keyword evidence="2 4" id="KW-0808">Transferase</keyword>
<dbReference type="SUPFAM" id="SSF82282">
    <property type="entry name" value="Homocysteine S-methyltransferase"/>
    <property type="match status" value="1"/>
</dbReference>
<dbReference type="AlphaFoldDB" id="A0A3B1BXY2"/>
<dbReference type="PROSITE" id="PS50970">
    <property type="entry name" value="HCY"/>
    <property type="match status" value="1"/>
</dbReference>
<protein>
    <submittedName>
        <fullName evidence="4">5-methyltetrahydrofolate--homocysteine methyltransferase</fullName>
        <ecNumber evidence="4">2.1.1.13</ecNumber>
    </submittedName>
</protein>
<dbReference type="PIRSF" id="PIRSF037505">
    <property type="entry name" value="Betaine_HMT"/>
    <property type="match status" value="1"/>
</dbReference>
<proteinExistence type="predicted"/>
<feature type="non-terminal residue" evidence="4">
    <location>
        <position position="253"/>
    </location>
</feature>
<reference evidence="4" key="1">
    <citation type="submission" date="2018-06" db="EMBL/GenBank/DDBJ databases">
        <authorList>
            <person name="Zhirakovskaya E."/>
        </authorList>
    </citation>
    <scope>NUCLEOTIDE SEQUENCE</scope>
</reference>
<dbReference type="PANTHER" id="PTHR11103">
    <property type="entry name" value="SLR1189 PROTEIN"/>
    <property type="match status" value="1"/>
</dbReference>
<dbReference type="InterPro" id="IPR017226">
    <property type="entry name" value="BHMT-like"/>
</dbReference>
<feature type="domain" description="Hcy-binding" evidence="3">
    <location>
        <begin position="2"/>
        <end position="253"/>
    </location>
</feature>
<gene>
    <name evidence="4" type="ORF">MNBD_IGNAVI01-909</name>
</gene>
<organism evidence="4">
    <name type="scientific">hydrothermal vent metagenome</name>
    <dbReference type="NCBI Taxonomy" id="652676"/>
    <lineage>
        <taxon>unclassified sequences</taxon>
        <taxon>metagenomes</taxon>
        <taxon>ecological metagenomes</taxon>
    </lineage>
</organism>
<keyword evidence="1 4" id="KW-0489">Methyltransferase</keyword>
<evidence type="ECO:0000259" key="3">
    <source>
        <dbReference type="PROSITE" id="PS50970"/>
    </source>
</evidence>
<dbReference type="Pfam" id="PF02574">
    <property type="entry name" value="S-methyl_trans"/>
    <property type="match status" value="1"/>
</dbReference>
<dbReference type="EC" id="2.1.1.13" evidence="4"/>
<evidence type="ECO:0000256" key="2">
    <source>
        <dbReference type="ARBA" id="ARBA00022679"/>
    </source>
</evidence>
<sequence length="253" mass="27652">MRSIIEQLKKNKILVSDGGWGTYLYAKGLQMGDCPELWNETHRSDVLDVAKSYINAGADMIETNSFGGSKIKLEQYDLGDRTYELNKFAAEISREAAGDNKFVLGSVGPTGKFLMTGEVTEEELYDSFKVQVEGLRDGGADAICIETFYDTQEAIIAIDAVKKNTDLEVITTFTFDKAPDGSYNSMMGIKPSQMAETLANAGVDIFGTNCGNGFEGMIDIVKEIRDVNTELPVLVHANAGLPIEEDGKIVYPD</sequence>